<protein>
    <submittedName>
        <fullName evidence="2">Uncharacterized protein</fullName>
    </submittedName>
</protein>
<feature type="region of interest" description="Disordered" evidence="1">
    <location>
        <begin position="1"/>
        <end position="20"/>
    </location>
</feature>
<sequence>MSAHRTATVTGKISSESKGY</sequence>
<reference evidence="2" key="1">
    <citation type="submission" date="2014-09" db="EMBL/GenBank/DDBJ databases">
        <authorList>
            <person name="Magalhaes I.L.F."/>
            <person name="Oliveira U."/>
            <person name="Santos F.R."/>
            <person name="Vidigal T.H.D.A."/>
            <person name="Brescovit A.D."/>
            <person name="Santos A.J."/>
        </authorList>
    </citation>
    <scope>NUCLEOTIDE SEQUENCE</scope>
    <source>
        <tissue evidence="2">Shoot tissue taken approximately 20 cm above the soil surface</tissue>
    </source>
</reference>
<dbReference type="EMBL" id="GBRH01183527">
    <property type="protein sequence ID" value="JAE14369.1"/>
    <property type="molecule type" value="Transcribed_RNA"/>
</dbReference>
<organism evidence="2">
    <name type="scientific">Arundo donax</name>
    <name type="common">Giant reed</name>
    <name type="synonym">Donax arundinaceus</name>
    <dbReference type="NCBI Taxonomy" id="35708"/>
    <lineage>
        <taxon>Eukaryota</taxon>
        <taxon>Viridiplantae</taxon>
        <taxon>Streptophyta</taxon>
        <taxon>Embryophyta</taxon>
        <taxon>Tracheophyta</taxon>
        <taxon>Spermatophyta</taxon>
        <taxon>Magnoliopsida</taxon>
        <taxon>Liliopsida</taxon>
        <taxon>Poales</taxon>
        <taxon>Poaceae</taxon>
        <taxon>PACMAD clade</taxon>
        <taxon>Arundinoideae</taxon>
        <taxon>Arundineae</taxon>
        <taxon>Arundo</taxon>
    </lineage>
</organism>
<proteinExistence type="predicted"/>
<name>A0A0A9FT07_ARUDO</name>
<accession>A0A0A9FT07</accession>
<evidence type="ECO:0000256" key="1">
    <source>
        <dbReference type="SAM" id="MobiDB-lite"/>
    </source>
</evidence>
<dbReference type="AlphaFoldDB" id="A0A0A9FT07"/>
<evidence type="ECO:0000313" key="2">
    <source>
        <dbReference type="EMBL" id="JAE14369.1"/>
    </source>
</evidence>
<reference evidence="2" key="2">
    <citation type="journal article" date="2015" name="Data Brief">
        <title>Shoot transcriptome of the giant reed, Arundo donax.</title>
        <authorList>
            <person name="Barrero R.A."/>
            <person name="Guerrero F.D."/>
            <person name="Moolhuijzen P."/>
            <person name="Goolsby J.A."/>
            <person name="Tidwell J."/>
            <person name="Bellgard S.E."/>
            <person name="Bellgard M.I."/>
        </authorList>
    </citation>
    <scope>NUCLEOTIDE SEQUENCE</scope>
    <source>
        <tissue evidence="2">Shoot tissue taken approximately 20 cm above the soil surface</tissue>
    </source>
</reference>